<feature type="compositionally biased region" description="Low complexity" evidence="6">
    <location>
        <begin position="197"/>
        <end position="208"/>
    </location>
</feature>
<feature type="region of interest" description="Disordered" evidence="6">
    <location>
        <begin position="343"/>
        <end position="492"/>
    </location>
</feature>
<proteinExistence type="predicted"/>
<keyword evidence="2 4" id="KW-0863">Zinc-finger</keyword>
<feature type="compositionally biased region" description="Polar residues" evidence="6">
    <location>
        <begin position="249"/>
        <end position="264"/>
    </location>
</feature>
<dbReference type="InterPro" id="IPR019786">
    <property type="entry name" value="Zinc_finger_PHD-type_CS"/>
</dbReference>
<comment type="caution">
    <text evidence="9">The sequence shown here is derived from an EMBL/GenBank/DDBJ whole genome shotgun (WGS) entry which is preliminary data.</text>
</comment>
<dbReference type="GO" id="GO:0008270">
    <property type="term" value="F:zinc ion binding"/>
    <property type="evidence" value="ECO:0007669"/>
    <property type="project" value="UniProtKB-KW"/>
</dbReference>
<feature type="domain" description="PHD-type" evidence="7">
    <location>
        <begin position="6"/>
        <end position="58"/>
    </location>
</feature>
<evidence type="ECO:0000256" key="5">
    <source>
        <dbReference type="SAM" id="Coils"/>
    </source>
</evidence>
<dbReference type="InterPro" id="IPR034732">
    <property type="entry name" value="EPHD"/>
</dbReference>
<feature type="region of interest" description="Disordered" evidence="6">
    <location>
        <begin position="154"/>
        <end position="275"/>
    </location>
</feature>
<feature type="compositionally biased region" description="Basic and acidic residues" evidence="6">
    <location>
        <begin position="667"/>
        <end position="680"/>
    </location>
</feature>
<dbReference type="InterPro" id="IPR001965">
    <property type="entry name" value="Znf_PHD"/>
</dbReference>
<dbReference type="Gene3D" id="3.30.40.10">
    <property type="entry name" value="Zinc/RING finger domain, C3HC4 (zinc finger)"/>
    <property type="match status" value="1"/>
</dbReference>
<evidence type="ECO:0000259" key="8">
    <source>
        <dbReference type="PROSITE" id="PS51805"/>
    </source>
</evidence>
<evidence type="ECO:0000256" key="3">
    <source>
        <dbReference type="ARBA" id="ARBA00022833"/>
    </source>
</evidence>
<reference evidence="9" key="1">
    <citation type="journal article" date="2023" name="G3 (Bethesda)">
        <title>Whole genome assembly and annotation of the endangered Caribbean coral Acropora cervicornis.</title>
        <authorList>
            <person name="Selwyn J.D."/>
            <person name="Vollmer S.V."/>
        </authorList>
    </citation>
    <scope>NUCLEOTIDE SEQUENCE</scope>
    <source>
        <strain evidence="9">K2</strain>
    </source>
</reference>
<dbReference type="GO" id="GO:0042393">
    <property type="term" value="F:histone binding"/>
    <property type="evidence" value="ECO:0007669"/>
    <property type="project" value="TreeGrafter"/>
</dbReference>
<dbReference type="CDD" id="cd20901">
    <property type="entry name" value="CC_AF10"/>
    <property type="match status" value="1"/>
</dbReference>
<feature type="compositionally biased region" description="Polar residues" evidence="6">
    <location>
        <begin position="387"/>
        <end position="457"/>
    </location>
</feature>
<dbReference type="PROSITE" id="PS50016">
    <property type="entry name" value="ZF_PHD_2"/>
    <property type="match status" value="1"/>
</dbReference>
<accession>A0AAD9PTG0</accession>
<gene>
    <name evidence="9" type="ORF">P5673_030925</name>
</gene>
<evidence type="ECO:0000313" key="10">
    <source>
        <dbReference type="Proteomes" id="UP001249851"/>
    </source>
</evidence>
<dbReference type="InterPro" id="IPR013083">
    <property type="entry name" value="Znf_RING/FYVE/PHD"/>
</dbReference>
<evidence type="ECO:0000256" key="2">
    <source>
        <dbReference type="ARBA" id="ARBA00022771"/>
    </source>
</evidence>
<sequence length="908" mass="97085">MVKEMIGGCCVCSDERGWDENPLVYCDGHGCNVAVHQACYGIVQVPKGPWFCRKCESQERIARVKCELCPHKEGALKRTDTGGWAHVVCALYIPEVRFGNVTTMEPIILASVPHDRAQSSGLLCEENDGQSGPTVKYAKGVLFNSKPLEKLDKSMKGVEKEKDKEVKEKDKLEKDKEKPKAKPEKEKDKKIPKPRLSTGASSSSSEQSPKPEVTAPNLQNPPSTPKQRGRKPSSAKTPTEIFDFKVVTSEAQKTSSVVNDSLRQSPLPGLVPLPVAPVPTITSNSSIVAKETSPVPTQPTVLSPEMLPMSVSSQLKAIPQPSTSILVSDVAKDLNVAAVAAVAAPTKTNTFKGTPKQPAASAPPKKRAAPKNSNEPKRKVGRPPLKSKQSPSAANRKNSSPASTSNTVTSPLNTAFPSSFSQDSQGLASPPSYLSNQSPLFGASSSHGTGVPQNGPRTPSPNPYMIPQPRSRGQLENGHVLRPNNVNPSPLQLPTSLEELLEYQWEQGAQFLMQQASQYDVASLMNSLHQLKADNARLEERLVSLTTRKNQLLQVNARLATPMSCTNTSSTASPSATKQTTPNSASTAAVSTQDTLTADTRTTPSSEGPRSAVSACANGAAVLGVCPGVLGTKVSSVTEGKAPMSANTKQGSVMGDERKTGNGTETKANKTKDSSARRLEPSLSSTQSVSSASPKQSPKVSSVLVQPQHPGKLALPQPTLANTQDKEKQHQKTPTQVNAVQQIIVPTAVAVSKATQPRFQTQQKILLPQPPSVSQTFSTQPFSQAQPTATQQHVLFQLIKQQDDHHRQNSSFAHDKHQLGTQPVQASKLLPASVPGQPFSAHSLSLSYPGFVTVTDPMAARVDMLKTTHLTPLSMVSLDTSQNGPKDRSQYFDLDKGANSADKTSRSG</sequence>
<dbReference type="CDD" id="cd15574">
    <property type="entry name" value="PHD_AF10_AF17"/>
    <property type="match status" value="1"/>
</dbReference>
<feature type="compositionally biased region" description="Low complexity" evidence="6">
    <location>
        <begin position="564"/>
        <end position="581"/>
    </location>
</feature>
<dbReference type="PROSITE" id="PS51805">
    <property type="entry name" value="EPHD"/>
    <property type="match status" value="1"/>
</dbReference>
<dbReference type="InterPro" id="IPR019787">
    <property type="entry name" value="Znf_PHD-finger"/>
</dbReference>
<dbReference type="InterPro" id="IPR049781">
    <property type="entry name" value="AF10/AF17_PHD"/>
</dbReference>
<evidence type="ECO:0000256" key="6">
    <source>
        <dbReference type="SAM" id="MobiDB-lite"/>
    </source>
</evidence>
<dbReference type="AlphaFoldDB" id="A0AAD9PTG0"/>
<feature type="region of interest" description="Disordered" evidence="6">
    <location>
        <begin position="876"/>
        <end position="908"/>
    </location>
</feature>
<dbReference type="InterPro" id="IPR050701">
    <property type="entry name" value="Histone_Mod_Regulator"/>
</dbReference>
<dbReference type="PANTHER" id="PTHR13793">
    <property type="entry name" value="PHD FINGER PROTEINS"/>
    <property type="match status" value="1"/>
</dbReference>
<reference evidence="9" key="2">
    <citation type="journal article" date="2023" name="Science">
        <title>Genomic signatures of disease resistance in endangered staghorn corals.</title>
        <authorList>
            <person name="Vollmer S.V."/>
            <person name="Selwyn J.D."/>
            <person name="Despard B.A."/>
            <person name="Roesel C.L."/>
        </authorList>
    </citation>
    <scope>NUCLEOTIDE SEQUENCE</scope>
    <source>
        <strain evidence="9">K2</strain>
    </source>
</reference>
<dbReference type="PROSITE" id="PS01359">
    <property type="entry name" value="ZF_PHD_1"/>
    <property type="match status" value="1"/>
</dbReference>
<keyword evidence="5" id="KW-0175">Coiled coil</keyword>
<dbReference type="SUPFAM" id="SSF57903">
    <property type="entry name" value="FYVE/PHD zinc finger"/>
    <property type="match status" value="1"/>
</dbReference>
<dbReference type="InterPro" id="IPR049773">
    <property type="entry name" value="AF10-like_CC"/>
</dbReference>
<dbReference type="Pfam" id="PF13831">
    <property type="entry name" value="PHD_2"/>
    <property type="match status" value="1"/>
</dbReference>
<evidence type="ECO:0000313" key="9">
    <source>
        <dbReference type="EMBL" id="KAK2548782.1"/>
    </source>
</evidence>
<feature type="region of interest" description="Disordered" evidence="6">
    <location>
        <begin position="564"/>
        <end position="612"/>
    </location>
</feature>
<dbReference type="SMART" id="SM00249">
    <property type="entry name" value="PHD"/>
    <property type="match status" value="1"/>
</dbReference>
<organism evidence="9 10">
    <name type="scientific">Acropora cervicornis</name>
    <name type="common">Staghorn coral</name>
    <dbReference type="NCBI Taxonomy" id="6130"/>
    <lineage>
        <taxon>Eukaryota</taxon>
        <taxon>Metazoa</taxon>
        <taxon>Cnidaria</taxon>
        <taxon>Anthozoa</taxon>
        <taxon>Hexacorallia</taxon>
        <taxon>Scleractinia</taxon>
        <taxon>Astrocoeniina</taxon>
        <taxon>Acroporidae</taxon>
        <taxon>Acropora</taxon>
    </lineage>
</organism>
<keyword evidence="3" id="KW-0862">Zinc</keyword>
<feature type="compositionally biased region" description="Basic and acidic residues" evidence="6">
    <location>
        <begin position="154"/>
        <end position="191"/>
    </location>
</feature>
<protein>
    <submittedName>
        <fullName evidence="9">Protein AF-10</fullName>
    </submittedName>
</protein>
<evidence type="ECO:0000259" key="7">
    <source>
        <dbReference type="PROSITE" id="PS50016"/>
    </source>
</evidence>
<dbReference type="PANTHER" id="PTHR13793:SF164">
    <property type="entry name" value="ALHAMBRA, ISOFORM P"/>
    <property type="match status" value="1"/>
</dbReference>
<feature type="domain" description="PHD-type" evidence="8">
    <location>
        <begin position="63"/>
        <end position="176"/>
    </location>
</feature>
<feature type="compositionally biased region" description="Low complexity" evidence="6">
    <location>
        <begin position="592"/>
        <end position="603"/>
    </location>
</feature>
<feature type="coiled-coil region" evidence="5">
    <location>
        <begin position="521"/>
        <end position="555"/>
    </location>
</feature>
<dbReference type="GO" id="GO:0031491">
    <property type="term" value="F:nucleosome binding"/>
    <property type="evidence" value="ECO:0007669"/>
    <property type="project" value="TreeGrafter"/>
</dbReference>
<evidence type="ECO:0000256" key="1">
    <source>
        <dbReference type="ARBA" id="ARBA00022723"/>
    </source>
</evidence>
<dbReference type="GO" id="GO:0006357">
    <property type="term" value="P:regulation of transcription by RNA polymerase II"/>
    <property type="evidence" value="ECO:0007669"/>
    <property type="project" value="TreeGrafter"/>
</dbReference>
<evidence type="ECO:0000256" key="4">
    <source>
        <dbReference type="PROSITE-ProRule" id="PRU00146"/>
    </source>
</evidence>
<dbReference type="Proteomes" id="UP001249851">
    <property type="component" value="Unassembled WGS sequence"/>
</dbReference>
<dbReference type="Pfam" id="PF13832">
    <property type="entry name" value="zf-HC5HC2H_2"/>
    <property type="match status" value="1"/>
</dbReference>
<feature type="region of interest" description="Disordered" evidence="6">
    <location>
        <begin position="641"/>
        <end position="717"/>
    </location>
</feature>
<feature type="compositionally biased region" description="Basic and acidic residues" evidence="6">
    <location>
        <begin position="885"/>
        <end position="896"/>
    </location>
</feature>
<dbReference type="GO" id="GO:0005634">
    <property type="term" value="C:nucleus"/>
    <property type="evidence" value="ECO:0007669"/>
    <property type="project" value="TreeGrafter"/>
</dbReference>
<keyword evidence="10" id="KW-1185">Reference proteome</keyword>
<keyword evidence="1" id="KW-0479">Metal-binding</keyword>
<dbReference type="EMBL" id="JARQWQ010000138">
    <property type="protein sequence ID" value="KAK2548782.1"/>
    <property type="molecule type" value="Genomic_DNA"/>
</dbReference>
<feature type="compositionally biased region" description="Polar residues" evidence="6">
    <location>
        <begin position="582"/>
        <end position="591"/>
    </location>
</feature>
<dbReference type="InterPro" id="IPR011011">
    <property type="entry name" value="Znf_FYVE_PHD"/>
</dbReference>
<feature type="compositionally biased region" description="Low complexity" evidence="6">
    <location>
        <begin position="681"/>
        <end position="708"/>
    </location>
</feature>
<name>A0AAD9PTG0_ACRCE</name>
<dbReference type="FunFam" id="3.30.40.10:FF:000053">
    <property type="entry name" value="protein AF-10 isoform X2"/>
    <property type="match status" value="1"/>
</dbReference>